<keyword evidence="2 8" id="KW-0418">Kinase</keyword>
<dbReference type="AlphaFoldDB" id="A0A1N7M562"/>
<reference evidence="9" key="1">
    <citation type="submission" date="2017-01" db="EMBL/GenBank/DDBJ databases">
        <authorList>
            <person name="Varghese N."/>
            <person name="Submissions S."/>
        </authorList>
    </citation>
    <scope>NUCLEOTIDE SEQUENCE [LARGE SCALE GENOMIC DNA]</scope>
    <source>
        <strain evidence="9">DSM 23145</strain>
    </source>
</reference>
<evidence type="ECO:0000313" key="9">
    <source>
        <dbReference type="Proteomes" id="UP000185839"/>
    </source>
</evidence>
<feature type="domain" description="Signal transduction histidine kinase subgroup 3 dimerisation and phosphoacceptor" evidence="7">
    <location>
        <begin position="424"/>
        <end position="488"/>
    </location>
</feature>
<evidence type="ECO:0000256" key="1">
    <source>
        <dbReference type="ARBA" id="ARBA00022679"/>
    </source>
</evidence>
<dbReference type="CDD" id="cd16917">
    <property type="entry name" value="HATPase_UhpB-NarQ-NarX-like"/>
    <property type="match status" value="1"/>
</dbReference>
<dbReference type="Pfam" id="PF07730">
    <property type="entry name" value="HisKA_3"/>
    <property type="match status" value="1"/>
</dbReference>
<dbReference type="EMBL" id="FTOI01000007">
    <property type="protein sequence ID" value="SIS81256.1"/>
    <property type="molecule type" value="Genomic_DNA"/>
</dbReference>
<feature type="transmembrane region" description="Helical" evidence="5">
    <location>
        <begin position="310"/>
        <end position="327"/>
    </location>
</feature>
<dbReference type="GO" id="GO:0000155">
    <property type="term" value="F:phosphorelay sensor kinase activity"/>
    <property type="evidence" value="ECO:0007669"/>
    <property type="project" value="InterPro"/>
</dbReference>
<dbReference type="Pfam" id="PF02518">
    <property type="entry name" value="HATPase_c"/>
    <property type="match status" value="1"/>
</dbReference>
<feature type="transmembrane region" description="Helical" evidence="5">
    <location>
        <begin position="339"/>
        <end position="360"/>
    </location>
</feature>
<evidence type="ECO:0000256" key="2">
    <source>
        <dbReference type="ARBA" id="ARBA00022777"/>
    </source>
</evidence>
<keyword evidence="4" id="KW-0175">Coiled coil</keyword>
<keyword evidence="5" id="KW-1133">Transmembrane helix</keyword>
<dbReference type="InterPro" id="IPR036890">
    <property type="entry name" value="HATPase_C_sf"/>
</dbReference>
<dbReference type="Gene3D" id="3.30.565.10">
    <property type="entry name" value="Histidine kinase-like ATPase, C-terminal domain"/>
    <property type="match status" value="1"/>
</dbReference>
<dbReference type="SUPFAM" id="SSF55874">
    <property type="entry name" value="ATPase domain of HSP90 chaperone/DNA topoisomerase II/histidine kinase"/>
    <property type="match status" value="1"/>
</dbReference>
<sequence>MIIKKFFLLLLFLPLLFYSQKTIMIEGESAVDINQQSLYSTSNKNSINFNFSPNLPILTDAPIATKNVSLFFELQNNNENDSLFYITSNDDVSEFYLFTKNNNKLLKIGGSGFSHFKTQLSVPGNSNAIVFVLKPHERKKYYLEVPKFDNEIYLPEFYVQSEKEFLIANYKNSQSYFTILSYIFIGIHLCLLFLGLYKLKYQKFRKPLVYFIILNSVYIFYIFFNTENLILENTLFPDVPNIIYEKILGALEPALYYLFFWSYLTFNKKYHYFGVFLKYSGLYWLVYFIVRNVQFEYEWYVKFCNFIKDFATIYDLIITFLVFLYLLKFNSIFYKFARIGVFLLLISALQMSFPFIMGLLGFSETPYVISEFSYIFMGLMIVLDFLLFLYGINLDELQAVKEGQEYKNELLSKELEKQKELEHERERISSDMHDDIGARISAMKLHGEFIKENFSEDPKLKAELDELFKNTEEMTVSMREMIWSLKSQNDFLQNFISFAQQYATGFFAKSKAQIHFKNEIEENQHFNAEIRRNLFLCYKEALNNIYKHSQATEVYIIFSTKNSRLQLEISDNGIGFQPNENNQGNGMYNMKTRMTEISGDFETPKVEKGMLLRFSTPLELV</sequence>
<dbReference type="InterPro" id="IPR050482">
    <property type="entry name" value="Sensor_HK_TwoCompSys"/>
</dbReference>
<feature type="transmembrane region" description="Helical" evidence="5">
    <location>
        <begin position="176"/>
        <end position="196"/>
    </location>
</feature>
<dbReference type="InterPro" id="IPR003594">
    <property type="entry name" value="HATPase_dom"/>
</dbReference>
<feature type="transmembrane region" description="Helical" evidence="5">
    <location>
        <begin position="208"/>
        <end position="224"/>
    </location>
</feature>
<keyword evidence="3" id="KW-0902">Two-component regulatory system</keyword>
<dbReference type="STRING" id="713588.SAMN05421789_107110"/>
<name>A0A1N7M562_9FLAO</name>
<evidence type="ECO:0000259" key="6">
    <source>
        <dbReference type="Pfam" id="PF02518"/>
    </source>
</evidence>
<dbReference type="Proteomes" id="UP000185839">
    <property type="component" value="Unassembled WGS sequence"/>
</dbReference>
<feature type="coiled-coil region" evidence="4">
    <location>
        <begin position="394"/>
        <end position="431"/>
    </location>
</feature>
<keyword evidence="9" id="KW-1185">Reference proteome</keyword>
<evidence type="ECO:0000256" key="4">
    <source>
        <dbReference type="SAM" id="Coils"/>
    </source>
</evidence>
<feature type="transmembrane region" description="Helical" evidence="5">
    <location>
        <begin position="270"/>
        <end position="290"/>
    </location>
</feature>
<evidence type="ECO:0000256" key="5">
    <source>
        <dbReference type="SAM" id="Phobius"/>
    </source>
</evidence>
<dbReference type="InterPro" id="IPR011712">
    <property type="entry name" value="Sig_transdc_His_kin_sub3_dim/P"/>
</dbReference>
<organism evidence="8 9">
    <name type="scientific">Kaistella chaponensis</name>
    <dbReference type="NCBI Taxonomy" id="713588"/>
    <lineage>
        <taxon>Bacteria</taxon>
        <taxon>Pseudomonadati</taxon>
        <taxon>Bacteroidota</taxon>
        <taxon>Flavobacteriia</taxon>
        <taxon>Flavobacteriales</taxon>
        <taxon>Weeksellaceae</taxon>
        <taxon>Chryseobacterium group</taxon>
        <taxon>Kaistella</taxon>
    </lineage>
</organism>
<evidence type="ECO:0000259" key="7">
    <source>
        <dbReference type="Pfam" id="PF07730"/>
    </source>
</evidence>
<feature type="transmembrane region" description="Helical" evidence="5">
    <location>
        <begin position="244"/>
        <end position="263"/>
    </location>
</feature>
<dbReference type="Gene3D" id="1.20.5.1930">
    <property type="match status" value="1"/>
</dbReference>
<dbReference type="GO" id="GO:0016020">
    <property type="term" value="C:membrane"/>
    <property type="evidence" value="ECO:0007669"/>
    <property type="project" value="InterPro"/>
</dbReference>
<protein>
    <submittedName>
        <fullName evidence="8">Signal transduction histidine kinase</fullName>
    </submittedName>
</protein>
<dbReference type="GO" id="GO:0046983">
    <property type="term" value="F:protein dimerization activity"/>
    <property type="evidence" value="ECO:0007669"/>
    <property type="project" value="InterPro"/>
</dbReference>
<gene>
    <name evidence="8" type="ORF">SAMN05421789_107110</name>
</gene>
<dbReference type="PANTHER" id="PTHR24421">
    <property type="entry name" value="NITRATE/NITRITE SENSOR PROTEIN NARX-RELATED"/>
    <property type="match status" value="1"/>
</dbReference>
<keyword evidence="5" id="KW-0472">Membrane</keyword>
<feature type="domain" description="Histidine kinase/HSP90-like ATPase" evidence="6">
    <location>
        <begin position="533"/>
        <end position="617"/>
    </location>
</feature>
<keyword evidence="5" id="KW-0812">Transmembrane</keyword>
<evidence type="ECO:0000256" key="3">
    <source>
        <dbReference type="ARBA" id="ARBA00023012"/>
    </source>
</evidence>
<keyword evidence="1" id="KW-0808">Transferase</keyword>
<evidence type="ECO:0000313" key="8">
    <source>
        <dbReference type="EMBL" id="SIS81256.1"/>
    </source>
</evidence>
<feature type="transmembrane region" description="Helical" evidence="5">
    <location>
        <begin position="372"/>
        <end position="392"/>
    </location>
</feature>
<accession>A0A1N7M562</accession>
<proteinExistence type="predicted"/>